<evidence type="ECO:0000259" key="19">
    <source>
        <dbReference type="Pfam" id="PF00662"/>
    </source>
</evidence>
<evidence type="ECO:0000256" key="4">
    <source>
        <dbReference type="ARBA" id="ARBA00022448"/>
    </source>
</evidence>
<keyword evidence="7" id="KW-0999">Mitochondrion inner membrane</keyword>
<evidence type="ECO:0000256" key="12">
    <source>
        <dbReference type="ARBA" id="ARBA00023075"/>
    </source>
</evidence>
<feature type="domain" description="NADH-Ubiquinone oxidoreductase (complex I) chain 5 N-terminal" evidence="19">
    <location>
        <begin position="64"/>
        <end position="114"/>
    </location>
</feature>
<sequence length="608" mass="68308">MHLLILVFPLLSFLICLGFGRKIGEVGSSYLSSTLILFSFVLSIYGFSKSLVYNSLEYINLGDWFSGGLLFCKFSLNYDNITWSMLVLILGVSCLIHLFSIGYMEGDPHIPRFMGYLSLFTFFMVILVSAGNLIQLFIGWEGVGLCSYLLINFWYTRIQANKAAIKAMLVNKVGDLSLLLGVTFLWVNYGSWEYSGLFPCSSMIYVNSSLEIGMFLLLIAVVGKSAQFGLHTWLPDAMEGPTPVSALIHAATMVTAGVFLVIRLSPLFEKVPLVLILIVLVGSITAFFSSTIGLAQNDFKKVIAYSTCSQLGYMVLICGFSHYELGLYHLINHGFFKALLFLSAGSMIHALKDEQDLRRGGNLLKVIPISFICMLTGSVSLMGLPFLTGFYSKDLIVEVSYGSQVLAFGFWLAVFSAFLTAIYSFRLIYFCFISEFQESKKVLKKIHEGNWLLIGPLLGLLILAVLGGFLLQTYILKDQFPVILPNTMKSITLLVTCLGSILALFLGGCVPLYWKFIKVKMFHFAYKFTSWAWYIDKILSHYFICFTLKLGFNITYKLIDNQVLENLGPYRISHYLTNKASLSSYYKGYIHSYLFLFVIAITCFIIQL</sequence>
<keyword evidence="11 16" id="KW-0520">NAD</keyword>
<evidence type="ECO:0000256" key="8">
    <source>
        <dbReference type="ARBA" id="ARBA00022967"/>
    </source>
</evidence>
<evidence type="ECO:0000256" key="3">
    <source>
        <dbReference type="ARBA" id="ARBA00021096"/>
    </source>
</evidence>
<geneLocation type="mitochondrion" evidence="21"/>
<dbReference type="NCBIfam" id="NF005141">
    <property type="entry name" value="PRK06590.1"/>
    <property type="match status" value="1"/>
</dbReference>
<evidence type="ECO:0000256" key="2">
    <source>
        <dbReference type="ARBA" id="ARBA00012944"/>
    </source>
</evidence>
<organism evidence="21">
    <name type="scientific">Millepora sp. EK-2011</name>
    <dbReference type="NCBI Taxonomy" id="1104536"/>
    <lineage>
        <taxon>Eukaryota</taxon>
        <taxon>Metazoa</taxon>
        <taxon>Cnidaria</taxon>
        <taxon>Hydrozoa</taxon>
        <taxon>Hydroidolina</taxon>
        <taxon>Anthoathecata</taxon>
        <taxon>Capitata</taxon>
        <taxon>Milleporidae</taxon>
        <taxon>Millepora</taxon>
    </lineage>
</organism>
<feature type="transmembrane region" description="Helical" evidence="16">
    <location>
        <begin position="30"/>
        <end position="47"/>
    </location>
</feature>
<dbReference type="GO" id="GO:0015990">
    <property type="term" value="P:electron transport coupled proton transport"/>
    <property type="evidence" value="ECO:0007669"/>
    <property type="project" value="TreeGrafter"/>
</dbReference>
<keyword evidence="14 16" id="KW-0472">Membrane</keyword>
<keyword evidence="12 16" id="KW-0830">Ubiquinone</keyword>
<dbReference type="PANTHER" id="PTHR42829:SF2">
    <property type="entry name" value="NADH-UBIQUINONE OXIDOREDUCTASE CHAIN 5"/>
    <property type="match status" value="1"/>
</dbReference>
<feature type="transmembrane region" description="Helical" evidence="16">
    <location>
        <begin position="363"/>
        <end position="388"/>
    </location>
</feature>
<dbReference type="EC" id="7.1.1.2" evidence="2 16"/>
<feature type="transmembrane region" description="Helical" evidence="16">
    <location>
        <begin position="82"/>
        <end position="101"/>
    </location>
</feature>
<dbReference type="AlphaFoldDB" id="G9ISP6"/>
<evidence type="ECO:0000256" key="15">
    <source>
        <dbReference type="ARBA" id="ARBA00049551"/>
    </source>
</evidence>
<feature type="transmembrane region" description="Helical" evidence="16">
    <location>
        <begin position="491"/>
        <end position="514"/>
    </location>
</feature>
<dbReference type="GO" id="GO:0005743">
    <property type="term" value="C:mitochondrial inner membrane"/>
    <property type="evidence" value="ECO:0007669"/>
    <property type="project" value="UniProtKB-SubCell"/>
</dbReference>
<dbReference type="PRINTS" id="PR01435">
    <property type="entry name" value="NPOXDRDTASE5"/>
</dbReference>
<comment type="subcellular location">
    <subcellularLocation>
        <location evidence="1">Mitochondrion inner membrane</location>
        <topology evidence="1">Multi-pass membrane protein</topology>
    </subcellularLocation>
</comment>
<feature type="domain" description="NADH:quinone oxidoreductase/Mrp antiporter transmembrane" evidence="18">
    <location>
        <begin position="130"/>
        <end position="420"/>
    </location>
</feature>
<evidence type="ECO:0000259" key="20">
    <source>
        <dbReference type="Pfam" id="PF06455"/>
    </source>
</evidence>
<dbReference type="NCBIfam" id="TIGR01974">
    <property type="entry name" value="NDH_I_L"/>
    <property type="match status" value="1"/>
</dbReference>
<keyword evidence="6 16" id="KW-0812">Transmembrane</keyword>
<evidence type="ECO:0000259" key="18">
    <source>
        <dbReference type="Pfam" id="PF00361"/>
    </source>
</evidence>
<dbReference type="GO" id="GO:0003954">
    <property type="term" value="F:NADH dehydrogenase activity"/>
    <property type="evidence" value="ECO:0007669"/>
    <property type="project" value="TreeGrafter"/>
</dbReference>
<comment type="similarity">
    <text evidence="16">Belongs to the complex I subunit 5 family.</text>
</comment>
<feature type="transmembrane region" description="Helical" evidence="16">
    <location>
        <begin position="176"/>
        <end position="192"/>
    </location>
</feature>
<dbReference type="GO" id="GO:0042773">
    <property type="term" value="P:ATP synthesis coupled electron transport"/>
    <property type="evidence" value="ECO:0007669"/>
    <property type="project" value="InterPro"/>
</dbReference>
<evidence type="ECO:0000256" key="16">
    <source>
        <dbReference type="RuleBase" id="RU003404"/>
    </source>
</evidence>
<comment type="catalytic activity">
    <reaction evidence="15 16">
        <text>a ubiquinone + NADH + 5 H(+)(in) = a ubiquinol + NAD(+) + 4 H(+)(out)</text>
        <dbReference type="Rhea" id="RHEA:29091"/>
        <dbReference type="Rhea" id="RHEA-COMP:9565"/>
        <dbReference type="Rhea" id="RHEA-COMP:9566"/>
        <dbReference type="ChEBI" id="CHEBI:15378"/>
        <dbReference type="ChEBI" id="CHEBI:16389"/>
        <dbReference type="ChEBI" id="CHEBI:17976"/>
        <dbReference type="ChEBI" id="CHEBI:57540"/>
        <dbReference type="ChEBI" id="CHEBI:57945"/>
        <dbReference type="EC" id="7.1.1.2"/>
    </reaction>
</comment>
<evidence type="ECO:0000256" key="14">
    <source>
        <dbReference type="ARBA" id="ARBA00023136"/>
    </source>
</evidence>
<feature type="transmembrane region" description="Helical" evidence="16">
    <location>
        <begin position="450"/>
        <end position="471"/>
    </location>
</feature>
<dbReference type="PANTHER" id="PTHR42829">
    <property type="entry name" value="NADH-UBIQUINONE OXIDOREDUCTASE CHAIN 5"/>
    <property type="match status" value="1"/>
</dbReference>
<keyword evidence="9" id="KW-0249">Electron transport</keyword>
<proteinExistence type="inferred from homology"/>
<evidence type="ECO:0000256" key="13">
    <source>
        <dbReference type="ARBA" id="ARBA00023128"/>
    </source>
</evidence>
<evidence type="ECO:0000313" key="21">
    <source>
        <dbReference type="EMBL" id="AER54545.1"/>
    </source>
</evidence>
<feature type="transmembrane region" description="Helical" evidence="16">
    <location>
        <begin position="113"/>
        <end position="131"/>
    </location>
</feature>
<keyword evidence="10 16" id="KW-1133">Transmembrane helix</keyword>
<dbReference type="Pfam" id="PF06455">
    <property type="entry name" value="NADH5_C"/>
    <property type="match status" value="1"/>
</dbReference>
<evidence type="ECO:0000256" key="1">
    <source>
        <dbReference type="ARBA" id="ARBA00004448"/>
    </source>
</evidence>
<name>G9ISP6_9CNID</name>
<accession>G9ISP6</accession>
<feature type="transmembrane region" description="Helical" evidence="16">
    <location>
        <begin position="302"/>
        <end position="323"/>
    </location>
</feature>
<dbReference type="Pfam" id="PF00361">
    <property type="entry name" value="Proton_antipo_M"/>
    <property type="match status" value="1"/>
</dbReference>
<evidence type="ECO:0000256" key="7">
    <source>
        <dbReference type="ARBA" id="ARBA00022792"/>
    </source>
</evidence>
<keyword evidence="17" id="KW-0732">Signal</keyword>
<keyword evidence="13 16" id="KW-0496">Mitochondrion</keyword>
<evidence type="ECO:0000256" key="17">
    <source>
        <dbReference type="SAM" id="SignalP"/>
    </source>
</evidence>
<dbReference type="InterPro" id="IPR001516">
    <property type="entry name" value="Proton_antipo_N"/>
</dbReference>
<dbReference type="GO" id="GO:0008137">
    <property type="term" value="F:NADH dehydrogenase (ubiquinone) activity"/>
    <property type="evidence" value="ECO:0007669"/>
    <property type="project" value="UniProtKB-EC"/>
</dbReference>
<evidence type="ECO:0000256" key="5">
    <source>
        <dbReference type="ARBA" id="ARBA00022660"/>
    </source>
</evidence>
<keyword evidence="4 16" id="KW-0813">Transport</keyword>
<feature type="transmembrane region" description="Helical" evidence="16">
    <location>
        <begin position="335"/>
        <end position="351"/>
    </location>
</feature>
<feature type="transmembrane region" description="Helical" evidence="16">
    <location>
        <begin position="271"/>
        <end position="295"/>
    </location>
</feature>
<reference evidence="21" key="1">
    <citation type="journal article" date="2012" name="Genome Biol. Evol.">
        <title>Evolution of linear mitochondrial genomes in medusozoan cnidarians.</title>
        <authorList>
            <person name="Kayal E."/>
            <person name="Bentlage B."/>
            <person name="Collins A.G."/>
            <person name="Kayal M."/>
            <person name="Pirro S."/>
            <person name="Lavrov D.V."/>
        </authorList>
    </citation>
    <scope>NUCLEOTIDE SEQUENCE</scope>
</reference>
<dbReference type="InterPro" id="IPR010934">
    <property type="entry name" value="NADH_DH_su5_C"/>
</dbReference>
<keyword evidence="5" id="KW-0679">Respiratory chain</keyword>
<dbReference type="Pfam" id="PF00662">
    <property type="entry name" value="Proton_antipo_N"/>
    <property type="match status" value="1"/>
</dbReference>
<feature type="chain" id="PRO_5003522576" description="NADH-ubiquinone oxidoreductase chain 5" evidence="17">
    <location>
        <begin position="21"/>
        <end position="608"/>
    </location>
</feature>
<feature type="transmembrane region" description="Helical" evidence="16">
    <location>
        <begin position="137"/>
        <end position="155"/>
    </location>
</feature>
<feature type="domain" description="NADH dehydrogenase subunit 5 C-terminal" evidence="20">
    <location>
        <begin position="423"/>
        <end position="606"/>
    </location>
</feature>
<gene>
    <name evidence="21" type="primary">nad5</name>
</gene>
<dbReference type="PRINTS" id="PR01434">
    <property type="entry name" value="NADHDHGNASE5"/>
</dbReference>
<evidence type="ECO:0000256" key="9">
    <source>
        <dbReference type="ARBA" id="ARBA00022982"/>
    </source>
</evidence>
<protein>
    <recommendedName>
        <fullName evidence="3 16">NADH-ubiquinone oxidoreductase chain 5</fullName>
        <ecNumber evidence="2 16">7.1.1.2</ecNumber>
    </recommendedName>
</protein>
<dbReference type="EMBL" id="JN700943">
    <property type="protein sequence ID" value="AER54545.1"/>
    <property type="molecule type" value="Genomic_DNA"/>
</dbReference>
<feature type="signal peptide" evidence="17">
    <location>
        <begin position="1"/>
        <end position="20"/>
    </location>
</feature>
<evidence type="ECO:0000256" key="10">
    <source>
        <dbReference type="ARBA" id="ARBA00022989"/>
    </source>
</evidence>
<dbReference type="InterPro" id="IPR001750">
    <property type="entry name" value="ND/Mrp_TM"/>
</dbReference>
<feature type="transmembrane region" description="Helical" evidence="16">
    <location>
        <begin position="244"/>
        <end position="265"/>
    </location>
</feature>
<feature type="transmembrane region" description="Helical" evidence="16">
    <location>
        <begin position="204"/>
        <end position="223"/>
    </location>
</feature>
<keyword evidence="21" id="KW-0560">Oxidoreductase</keyword>
<evidence type="ECO:0000256" key="6">
    <source>
        <dbReference type="ARBA" id="ARBA00022692"/>
    </source>
</evidence>
<comment type="function">
    <text evidence="16">Core subunit of the mitochondrial membrane respiratory chain NADH dehydrogenase (Complex I) which catalyzes electron transfer from NADH through the respiratory chain, using ubiquinone as an electron acceptor. Essential for the catalytic activity and assembly of complex I.</text>
</comment>
<dbReference type="InterPro" id="IPR003945">
    <property type="entry name" value="NU5C-like"/>
</dbReference>
<keyword evidence="8" id="KW-1278">Translocase</keyword>
<feature type="transmembrane region" description="Helical" evidence="16">
    <location>
        <begin position="588"/>
        <end position="607"/>
    </location>
</feature>
<dbReference type="InterPro" id="IPR018393">
    <property type="entry name" value="NADHpl_OxRdtase_5_subgr"/>
</dbReference>
<evidence type="ECO:0000256" key="11">
    <source>
        <dbReference type="ARBA" id="ARBA00023027"/>
    </source>
</evidence>
<feature type="transmembrane region" description="Helical" evidence="16">
    <location>
        <begin position="408"/>
        <end position="429"/>
    </location>
</feature>